<dbReference type="Gene3D" id="3.40.33.10">
    <property type="entry name" value="CAP"/>
    <property type="match status" value="1"/>
</dbReference>
<dbReference type="InterPro" id="IPR013871">
    <property type="entry name" value="Cysteine_rich_secretory"/>
</dbReference>
<dbReference type="AlphaFoldDB" id="A0A6A0GW55"/>
<reference evidence="6" key="2">
    <citation type="journal article" date="2018" name="Environ. Sci. Technol.">
        <title>The Toxicogenome of Hyalella azteca: A Model for Sediment Ecotoxicology and Evolutionary Toxicology.</title>
        <authorList>
            <person name="Poynton H.C."/>
            <person name="Hasenbein S."/>
            <person name="Benoit J.B."/>
            <person name="Sepulveda M.S."/>
            <person name="Poelchau M.F."/>
            <person name="Hughes D.S.T."/>
            <person name="Murali S.C."/>
            <person name="Chen S."/>
            <person name="Glastad K.M."/>
            <person name="Goodisman M.A.D."/>
            <person name="Werren J.H."/>
            <person name="Vineis J.H."/>
            <person name="Bowen J.L."/>
            <person name="Friedrich M."/>
            <person name="Jones J."/>
            <person name="Robertson H.M."/>
            <person name="Feyereisen R."/>
            <person name="Mechler-Hickson A."/>
            <person name="Mathers N."/>
            <person name="Lee C.E."/>
            <person name="Colbourne J.K."/>
            <person name="Biales A."/>
            <person name="Johnston J.S."/>
            <person name="Wellborn G.A."/>
            <person name="Rosendale A.J."/>
            <person name="Cridge A.G."/>
            <person name="Munoz-Torres M.C."/>
            <person name="Bain P.A."/>
            <person name="Manny A.R."/>
            <person name="Major K.M."/>
            <person name="Lambert F.N."/>
            <person name="Vulpe C.D."/>
            <person name="Tuck P."/>
            <person name="Blalock B.J."/>
            <person name="Lin Y.Y."/>
            <person name="Smith M.E."/>
            <person name="Ochoa-Acuna H."/>
            <person name="Chen M.M."/>
            <person name="Childers C.P."/>
            <person name="Qu J."/>
            <person name="Dugan S."/>
            <person name="Lee S.L."/>
            <person name="Chao H."/>
            <person name="Dinh H."/>
            <person name="Han Y."/>
            <person name="Doddapaneni H."/>
            <person name="Worley K.C."/>
            <person name="Muzny D.M."/>
            <person name="Gibbs R.A."/>
            <person name="Richards S."/>
        </authorList>
    </citation>
    <scope>NUCLEOTIDE SEQUENCE</scope>
    <source>
        <strain evidence="6">HAZT.00-mixed</strain>
        <tissue evidence="6">Whole organism</tissue>
    </source>
</reference>
<evidence type="ECO:0000256" key="2">
    <source>
        <dbReference type="ARBA" id="ARBA00023157"/>
    </source>
</evidence>
<dbReference type="Pfam" id="PF08562">
    <property type="entry name" value="Crisp"/>
    <property type="match status" value="1"/>
</dbReference>
<dbReference type="InterPro" id="IPR003582">
    <property type="entry name" value="ShKT_dom"/>
</dbReference>
<dbReference type="InterPro" id="IPR035940">
    <property type="entry name" value="CAP_sf"/>
</dbReference>
<feature type="region of interest" description="Disordered" evidence="4">
    <location>
        <begin position="1"/>
        <end position="21"/>
    </location>
</feature>
<dbReference type="InterPro" id="IPR001283">
    <property type="entry name" value="CRISP-related"/>
</dbReference>
<name>A0A6A0GW55_HYAAZ</name>
<dbReference type="OrthoDB" id="337038at2759"/>
<gene>
    <name evidence="6" type="ORF">HAZT_HAZT009051</name>
</gene>
<dbReference type="InterPro" id="IPR042076">
    <property type="entry name" value="Crisp-like_dom"/>
</dbReference>
<reference evidence="6" key="3">
    <citation type="submission" date="2019-06" db="EMBL/GenBank/DDBJ databases">
        <authorList>
            <person name="Poynton C."/>
            <person name="Hasenbein S."/>
            <person name="Benoit J.B."/>
            <person name="Sepulveda M.S."/>
            <person name="Poelchau M.F."/>
            <person name="Murali S.C."/>
            <person name="Chen S."/>
            <person name="Glastad K.M."/>
            <person name="Werren J.H."/>
            <person name="Vineis J.H."/>
            <person name="Bowen J.L."/>
            <person name="Friedrich M."/>
            <person name="Jones J."/>
            <person name="Robertson H.M."/>
            <person name="Feyereisen R."/>
            <person name="Mechler-Hickson A."/>
            <person name="Mathers N."/>
            <person name="Lee C.E."/>
            <person name="Colbourne J.K."/>
            <person name="Biales A."/>
            <person name="Johnston J.S."/>
            <person name="Wellborn G.A."/>
            <person name="Rosendale A.J."/>
            <person name="Cridge A.G."/>
            <person name="Munoz-Torres M.C."/>
            <person name="Bain P.A."/>
            <person name="Manny A.R."/>
            <person name="Major K.M."/>
            <person name="Lambert F.N."/>
            <person name="Vulpe C.D."/>
            <person name="Tuck P."/>
            <person name="Blalock B.J."/>
            <person name="Lin Y.-Y."/>
            <person name="Smith M.E."/>
            <person name="Ochoa-Acuna H."/>
            <person name="Chen M.-J.M."/>
            <person name="Childers C.P."/>
            <person name="Qu J."/>
            <person name="Dugan S."/>
            <person name="Lee S.L."/>
            <person name="Chao H."/>
            <person name="Dinh H."/>
            <person name="Han Y."/>
            <person name="Doddapaneni H."/>
            <person name="Worley K.C."/>
            <person name="Muzny D.M."/>
            <person name="Gibbs R.A."/>
            <person name="Richards S."/>
        </authorList>
    </citation>
    <scope>NUCLEOTIDE SEQUENCE</scope>
    <source>
        <strain evidence="6">HAZT.00-mixed</strain>
        <tissue evidence="6">Whole organism</tissue>
    </source>
</reference>
<dbReference type="PRINTS" id="PR00837">
    <property type="entry name" value="V5TPXLIKE"/>
</dbReference>
<dbReference type="GO" id="GO:0005576">
    <property type="term" value="C:extracellular region"/>
    <property type="evidence" value="ECO:0007669"/>
    <property type="project" value="InterPro"/>
</dbReference>
<dbReference type="InterPro" id="IPR018244">
    <property type="entry name" value="Allrgn_V5/Tpx1_CS"/>
</dbReference>
<organism evidence="6">
    <name type="scientific">Hyalella azteca</name>
    <name type="common">Amphipod</name>
    <dbReference type="NCBI Taxonomy" id="294128"/>
    <lineage>
        <taxon>Eukaryota</taxon>
        <taxon>Metazoa</taxon>
        <taxon>Ecdysozoa</taxon>
        <taxon>Arthropoda</taxon>
        <taxon>Crustacea</taxon>
        <taxon>Multicrustacea</taxon>
        <taxon>Malacostraca</taxon>
        <taxon>Eumalacostraca</taxon>
        <taxon>Peracarida</taxon>
        <taxon>Amphipoda</taxon>
        <taxon>Senticaudata</taxon>
        <taxon>Talitrida</taxon>
        <taxon>Talitroidea</taxon>
        <taxon>Hyalellidae</taxon>
        <taxon>Hyalella</taxon>
    </lineage>
</organism>
<dbReference type="Gene3D" id="1.10.10.740">
    <property type="entry name" value="Crisp domain"/>
    <property type="match status" value="1"/>
</dbReference>
<evidence type="ECO:0000259" key="5">
    <source>
        <dbReference type="PROSITE" id="PS51670"/>
    </source>
</evidence>
<dbReference type="Proteomes" id="UP000711488">
    <property type="component" value="Unassembled WGS sequence"/>
</dbReference>
<evidence type="ECO:0000256" key="3">
    <source>
        <dbReference type="PROSITE-ProRule" id="PRU01005"/>
    </source>
</evidence>
<accession>A0A6A0GW55</accession>
<evidence type="ECO:0000256" key="1">
    <source>
        <dbReference type="ARBA" id="ARBA00009923"/>
    </source>
</evidence>
<dbReference type="InterPro" id="IPR014044">
    <property type="entry name" value="CAP_dom"/>
</dbReference>
<feature type="domain" description="ShKT" evidence="5">
    <location>
        <begin position="170"/>
        <end position="211"/>
    </location>
</feature>
<comment type="caution">
    <text evidence="3">Lacks conserved residue(s) required for the propagation of feature annotation.</text>
</comment>
<proteinExistence type="inferred from homology"/>
<dbReference type="PROSITE" id="PS51670">
    <property type="entry name" value="SHKT"/>
    <property type="match status" value="1"/>
</dbReference>
<protein>
    <recommendedName>
        <fullName evidence="5">ShKT domain-containing protein</fullName>
    </recommendedName>
</protein>
<dbReference type="Pfam" id="PF00188">
    <property type="entry name" value="CAP"/>
    <property type="match status" value="1"/>
</dbReference>
<evidence type="ECO:0000313" key="6">
    <source>
        <dbReference type="EMBL" id="KAA0190170.1"/>
    </source>
</evidence>
<dbReference type="SUPFAM" id="SSF55797">
    <property type="entry name" value="PR-1-like"/>
    <property type="match status" value="1"/>
</dbReference>
<sequence length="219" mass="24540">MGPQPARRGTGPRPASPIGAATPPLSAGLLVTARADRTCWGEVINTWWRERRYFQFGSTMTNLTYRARSYTQLVWYSSHRLGCAHSQCSSANDTTFHRYVCNYCPALVHCIVCNYCPALVHFIVCNYCPVGNDPSRLSEPYTRGRPCEMCPRACRSVCAEGQCLMCTNRCPFSDLWANCGTLANRWSEWLCNTKTAHGVERFKNCRATCQCALAGDKII</sequence>
<comment type="similarity">
    <text evidence="1">Belongs to the CRISP family.</text>
</comment>
<dbReference type="EMBL" id="JQDR03013120">
    <property type="protein sequence ID" value="KAA0190170.1"/>
    <property type="molecule type" value="Genomic_DNA"/>
</dbReference>
<reference evidence="6" key="1">
    <citation type="submission" date="2014-08" db="EMBL/GenBank/DDBJ databases">
        <authorList>
            <person name="Murali S."/>
            <person name="Richards S."/>
            <person name="Bandaranaike D."/>
            <person name="Bellair M."/>
            <person name="Blankenburg K."/>
            <person name="Chao H."/>
            <person name="Dinh H."/>
            <person name="Doddapaneni H."/>
            <person name="Dugan-Rocha S."/>
            <person name="Elkadiri S."/>
            <person name="Gnanaolivu R."/>
            <person name="Hughes D."/>
            <person name="Lee S."/>
            <person name="Li M."/>
            <person name="Ming W."/>
            <person name="Munidasa M."/>
            <person name="Muniz J."/>
            <person name="Nguyen L."/>
            <person name="Osuji N."/>
            <person name="Pu L.-L."/>
            <person name="Puazo M."/>
            <person name="Skinner E."/>
            <person name="Qu C."/>
            <person name="Quiroz J."/>
            <person name="Raj R."/>
            <person name="Weissenberger G."/>
            <person name="Xin Y."/>
            <person name="Zou X."/>
            <person name="Han Y."/>
            <person name="Worley K."/>
            <person name="Muzny D."/>
            <person name="Gibbs R."/>
        </authorList>
    </citation>
    <scope>NUCLEOTIDE SEQUENCE</scope>
    <source>
        <strain evidence="6">HAZT.00-mixed</strain>
        <tissue evidence="6">Whole organism</tissue>
    </source>
</reference>
<dbReference type="PROSITE" id="PS01010">
    <property type="entry name" value="CRISP_2"/>
    <property type="match status" value="1"/>
</dbReference>
<evidence type="ECO:0000256" key="4">
    <source>
        <dbReference type="SAM" id="MobiDB-lite"/>
    </source>
</evidence>
<comment type="caution">
    <text evidence="6">The sequence shown here is derived from an EMBL/GenBank/DDBJ whole genome shotgun (WGS) entry which is preliminary data.</text>
</comment>
<keyword evidence="2" id="KW-1015">Disulfide bond</keyword>